<dbReference type="GO" id="GO:0004553">
    <property type="term" value="F:hydrolase activity, hydrolyzing O-glycosyl compounds"/>
    <property type="evidence" value="ECO:0007669"/>
    <property type="project" value="UniProtKB-ARBA"/>
</dbReference>
<dbReference type="RefSeq" id="WP_112331819.1">
    <property type="nucleotide sequence ID" value="NZ_QLYR01000001.1"/>
</dbReference>
<name>A0A328UKW1_9FIRM</name>
<dbReference type="SUPFAM" id="SSF49785">
    <property type="entry name" value="Galactose-binding domain-like"/>
    <property type="match status" value="1"/>
</dbReference>
<evidence type="ECO:0000259" key="2">
    <source>
        <dbReference type="Pfam" id="PF22666"/>
    </source>
</evidence>
<protein>
    <recommendedName>
        <fullName evidence="2">Beta-mannosidase-like galactose-binding domain-containing protein</fullName>
    </recommendedName>
</protein>
<proteinExistence type="predicted"/>
<dbReference type="Pfam" id="PF22666">
    <property type="entry name" value="Glyco_hydro_2_N2"/>
    <property type="match status" value="1"/>
</dbReference>
<comment type="caution">
    <text evidence="3">The sequence shown here is derived from an EMBL/GenBank/DDBJ whole genome shotgun (WGS) entry which is preliminary data.</text>
</comment>
<organism evidence="3 4">
    <name type="scientific">Hydrogeniiclostridium mannosilyticum</name>
    <dbReference type="NCBI Taxonomy" id="2764322"/>
    <lineage>
        <taxon>Bacteria</taxon>
        <taxon>Bacillati</taxon>
        <taxon>Bacillota</taxon>
        <taxon>Clostridia</taxon>
        <taxon>Eubacteriales</taxon>
        <taxon>Acutalibacteraceae</taxon>
        <taxon>Hydrogeniiclostridium</taxon>
    </lineage>
</organism>
<dbReference type="InterPro" id="IPR054593">
    <property type="entry name" value="Beta-mannosidase-like_N2"/>
</dbReference>
<dbReference type="Pfam" id="PF17132">
    <property type="entry name" value="Glyco_hydro_106"/>
    <property type="match status" value="2"/>
</dbReference>
<keyword evidence="4" id="KW-1185">Reference proteome</keyword>
<dbReference type="AlphaFoldDB" id="A0A328UKW1"/>
<dbReference type="Gene3D" id="3.40.50.880">
    <property type="match status" value="1"/>
</dbReference>
<evidence type="ECO:0000313" key="3">
    <source>
        <dbReference type="EMBL" id="RAQ30624.1"/>
    </source>
</evidence>
<dbReference type="InterPro" id="IPR008979">
    <property type="entry name" value="Galactose-bd-like_sf"/>
</dbReference>
<gene>
    <name evidence="3" type="ORF">DPQ25_03820</name>
</gene>
<reference evidence="3 4" key="1">
    <citation type="submission" date="2018-06" db="EMBL/GenBank/DDBJ databases">
        <title>Noncontiguous genome sequence of Ruminococcaceae bacterium ASD2818.</title>
        <authorList>
            <person name="Chaplin A.V."/>
            <person name="Sokolova S.R."/>
            <person name="Kochetkova T.O."/>
            <person name="Goltsov A.Y."/>
            <person name="Trofimov D.Y."/>
            <person name="Efimov B.A."/>
        </authorList>
    </citation>
    <scope>NUCLEOTIDE SEQUENCE [LARGE SCALE GENOMIC DNA]</scope>
    <source>
        <strain evidence="3 4">ASD2818</strain>
    </source>
</reference>
<dbReference type="PANTHER" id="PTHR36848:SF2">
    <property type="entry name" value="SECRETED PROTEIN"/>
    <property type="match status" value="1"/>
</dbReference>
<dbReference type="PANTHER" id="PTHR36848">
    <property type="entry name" value="DNA-BINDING PROTEIN (PUTATIVE SECRETED PROTEIN)-RELATED"/>
    <property type="match status" value="1"/>
</dbReference>
<keyword evidence="1" id="KW-0378">Hydrolase</keyword>
<feature type="domain" description="Beta-mannosidase-like galactose-binding" evidence="2">
    <location>
        <begin position="771"/>
        <end position="847"/>
    </location>
</feature>
<evidence type="ECO:0000313" key="4">
    <source>
        <dbReference type="Proteomes" id="UP000249377"/>
    </source>
</evidence>
<dbReference type="InterPro" id="IPR029062">
    <property type="entry name" value="Class_I_gatase-like"/>
</dbReference>
<accession>A0A328UKW1</accession>
<sequence>MTDFKALLRNPPEAARGMTRWWWYGCAVEEKEIDRELNLMKEAGIGGVELQILYPLHRDDREKGVQNVPYFSPRFFELTGYAAHRCRELGLRFDFTPGSSWPYGGPPITQEYAMQSALPYQIDIQGPCTYAHDFTTQFTGEVCAASLGKMENSRMLPETVRDVTGAFTDKYLFNWPWGTQMKAVEVPEGPHKLTIFVINRYRMMALKPCPNADGLVMDHCSAAAFDRFFGHMVEPLVQRLGDDLGSLFCDSIECDGHNWSGVLLEEFEKRRGYSLKPYIYALWGDMGEATGDIRYDYFRTMSELTIENFFQRFTAWSKERGHTTRIQAHGTWGDILKVYACADIPEGETFGEHDKLECNTIHRRLASSSGHIYGKQIISNESFTWLKVPRFTETLQDLKAAVDAIFLDGMNMIVNHGYAYSPELAGPRGWPFYASCNINHTAGWWPLYHHVARYIQSCSALLREGVPVSDIAVYLPQADVWAENLLSDIHLAMKLEERIGRETADRINKAGYWFDYLNDEAVCSLGSITPAGLCIETNCYRTILLLQCTRLPLETAERLVEFVRAGGTLIADGVPCRSCGLVEGKTDHERVRALMDELFGGGCGRGRAIRVENKEQALLQCLHAQVKPDVRVEKNDTVGFVHRRCGEQELYFFSNISREAVRTALTFYQVSGGFRVLCAESGRELPVQGAEERGGRLSVTLQFKPMQSLYFVFSPELKPGEVWVQEADAPCACREVSGWLLTVDGKGYGETPAPQLWNTVPGLEWYSGLGTYSAAFHWTADEGVRRVELALENLHCTASVYVNEVFCGDIWKLPYTADITPALREGENTVRLEVRSTVINAMLSPETKAMEQEEPALLEEWPYFGETINDHLRQRYFNWREREYFQTPQPSGLGGSVRLLLYQ</sequence>
<dbReference type="Proteomes" id="UP000249377">
    <property type="component" value="Unassembled WGS sequence"/>
</dbReference>
<dbReference type="InterPro" id="IPR053161">
    <property type="entry name" value="Ulvan_degrading_GH"/>
</dbReference>
<dbReference type="Gene3D" id="2.60.120.260">
    <property type="entry name" value="Galactose-binding domain-like"/>
    <property type="match status" value="1"/>
</dbReference>
<evidence type="ECO:0000256" key="1">
    <source>
        <dbReference type="ARBA" id="ARBA00022801"/>
    </source>
</evidence>
<dbReference type="EMBL" id="QLYR01000001">
    <property type="protein sequence ID" value="RAQ30624.1"/>
    <property type="molecule type" value="Genomic_DNA"/>
</dbReference>